<dbReference type="OrthoDB" id="3830966at2"/>
<evidence type="ECO:0000313" key="1">
    <source>
        <dbReference type="EMBL" id="TCO46268.1"/>
    </source>
</evidence>
<evidence type="ECO:0000313" key="2">
    <source>
        <dbReference type="Proteomes" id="UP000295573"/>
    </source>
</evidence>
<accession>A0A4R2IQK7</accession>
<dbReference type="AlphaFoldDB" id="A0A4R2IQK7"/>
<proteinExistence type="predicted"/>
<dbReference type="RefSeq" id="WP_158290997.1">
    <property type="nucleotide sequence ID" value="NZ_SLWR01000007.1"/>
</dbReference>
<gene>
    <name evidence="1" type="ORF">EV646_107292</name>
</gene>
<protein>
    <submittedName>
        <fullName evidence="1">Uncharacterized protein</fullName>
    </submittedName>
</protein>
<sequence length="57" mass="6373">MENTGSSTSTREERQARADWLVAELRKRAAVCEDPNEQANLHRSADSLVRLATAFRG</sequence>
<reference evidence="1 2" key="1">
    <citation type="journal article" date="2015" name="Stand. Genomic Sci.">
        <title>Genomic Encyclopedia of Bacterial and Archaeal Type Strains, Phase III: the genomes of soil and plant-associated and newly described type strains.</title>
        <authorList>
            <person name="Whitman W.B."/>
            <person name="Woyke T."/>
            <person name="Klenk H.P."/>
            <person name="Zhou Y."/>
            <person name="Lilburn T.G."/>
            <person name="Beck B.J."/>
            <person name="De Vos P."/>
            <person name="Vandamme P."/>
            <person name="Eisen J.A."/>
            <person name="Garrity G."/>
            <person name="Hugenholtz P."/>
            <person name="Kyrpides N.C."/>
        </authorList>
    </citation>
    <scope>NUCLEOTIDE SEQUENCE [LARGE SCALE GENOMIC DNA]</scope>
    <source>
        <strain evidence="1 2">VKM Ac-2541</strain>
    </source>
</reference>
<name>A0A4R2IQK7_9ACTN</name>
<keyword evidence="2" id="KW-1185">Reference proteome</keyword>
<dbReference type="EMBL" id="SLWR01000007">
    <property type="protein sequence ID" value="TCO46268.1"/>
    <property type="molecule type" value="Genomic_DNA"/>
</dbReference>
<comment type="caution">
    <text evidence="1">The sequence shown here is derived from an EMBL/GenBank/DDBJ whole genome shotgun (WGS) entry which is preliminary data.</text>
</comment>
<organism evidence="1 2">
    <name type="scientific">Kribbella antiqua</name>
    <dbReference type="NCBI Taxonomy" id="2512217"/>
    <lineage>
        <taxon>Bacteria</taxon>
        <taxon>Bacillati</taxon>
        <taxon>Actinomycetota</taxon>
        <taxon>Actinomycetes</taxon>
        <taxon>Propionibacteriales</taxon>
        <taxon>Kribbellaceae</taxon>
        <taxon>Kribbella</taxon>
    </lineage>
</organism>
<dbReference type="Proteomes" id="UP000295573">
    <property type="component" value="Unassembled WGS sequence"/>
</dbReference>